<dbReference type="EMBL" id="MN931748">
    <property type="protein sequence ID" value="QHW17816.1"/>
    <property type="molecule type" value="Genomic_DNA"/>
</dbReference>
<name>A0A858A6G0_9POXV</name>
<evidence type="ECO:0000313" key="3">
    <source>
        <dbReference type="Proteomes" id="UP000630645"/>
    </source>
</evidence>
<evidence type="ECO:0000313" key="2">
    <source>
        <dbReference type="EMBL" id="QHW17995.1"/>
    </source>
</evidence>
<dbReference type="Proteomes" id="UP000630645">
    <property type="component" value="Segment"/>
</dbReference>
<proteinExistence type="predicted"/>
<evidence type="ECO:0000313" key="1">
    <source>
        <dbReference type="EMBL" id="QHW17816.1"/>
    </source>
</evidence>
<accession>A0A858A6G0</accession>
<organism evidence="2 3">
    <name type="scientific">Molluscum contagiosum virus</name>
    <dbReference type="NCBI Taxonomy" id="10279"/>
    <lineage>
        <taxon>Viruses</taxon>
        <taxon>Varidnaviria</taxon>
        <taxon>Bamfordvirae</taxon>
        <taxon>Nucleocytoviricota</taxon>
        <taxon>Pokkesviricetes</taxon>
        <taxon>Chitovirales</taxon>
        <taxon>Poxviridae</taxon>
        <taxon>Chordopoxvirinae</taxon>
        <taxon>Molluscipoxvirus</taxon>
        <taxon>Molluscipoxvirus molluscum</taxon>
    </lineage>
</organism>
<reference evidence="2" key="1">
    <citation type="submission" date="2020-01" db="EMBL/GenBank/DDBJ databases">
        <title>Global genomic diversity of Molluscum contagiosum virus.</title>
        <authorList>
            <person name="Zorec T.M."/>
            <person name="Skubic L."/>
            <person name="Hosnjak L."/>
            <person name="Trcko K."/>
            <person name="Poljak M."/>
        </authorList>
    </citation>
    <scope>NUCLEOTIDE SEQUENCE</scope>
    <source>
        <strain evidence="1">MCV1_P05S01A</strain>
        <strain evidence="2">MCV1_P05S02A</strain>
    </source>
</reference>
<gene>
    <name evidence="2" type="primary">MC017.1L</name>
</gene>
<sequence>MLASGAGRRRLFPLALLPAERSTLVFFLSLGAPCCGNRARALFAAHSFASPDQPRASSPPSPGRLPLSRGAVAELNFAH</sequence>
<dbReference type="EMBL" id="MN931749">
    <property type="protein sequence ID" value="QHW17995.1"/>
    <property type="molecule type" value="Genomic_DNA"/>
</dbReference>
<protein>
    <submittedName>
        <fullName evidence="2">MC017.1L</fullName>
    </submittedName>
</protein>
<dbReference type="Proteomes" id="UP000619037">
    <property type="component" value="Segment"/>
</dbReference>